<feature type="region of interest" description="Disordered" evidence="1">
    <location>
        <begin position="55"/>
        <end position="93"/>
    </location>
</feature>
<reference evidence="2 3" key="1">
    <citation type="submission" date="2024-11" db="EMBL/GenBank/DDBJ databases">
        <title>Using genomics to understand microbial adaptation to soil warming.</title>
        <authorList>
            <person name="Deangelis K.M. PhD."/>
        </authorList>
    </citation>
    <scope>NUCLEOTIDE SEQUENCE [LARGE SCALE GENOMIC DNA]</scope>
    <source>
        <strain evidence="2 3">GAS97</strain>
    </source>
</reference>
<proteinExistence type="predicted"/>
<evidence type="ECO:0000313" key="2">
    <source>
        <dbReference type="EMBL" id="MFK4447819.1"/>
    </source>
</evidence>
<accession>A0ABW8MVR4</accession>
<feature type="compositionally biased region" description="Basic and acidic residues" evidence="1">
    <location>
        <begin position="83"/>
        <end position="93"/>
    </location>
</feature>
<protein>
    <submittedName>
        <fullName evidence="2">Uncharacterized protein</fullName>
    </submittedName>
</protein>
<comment type="caution">
    <text evidence="2">The sequence shown here is derived from an EMBL/GenBank/DDBJ whole genome shotgun (WGS) entry which is preliminary data.</text>
</comment>
<dbReference type="EMBL" id="JBIYDN010000039">
    <property type="protein sequence ID" value="MFK4447819.1"/>
    <property type="molecule type" value="Genomic_DNA"/>
</dbReference>
<name>A0ABW8MVR4_9BURK</name>
<evidence type="ECO:0000313" key="3">
    <source>
        <dbReference type="Proteomes" id="UP001620514"/>
    </source>
</evidence>
<dbReference type="Proteomes" id="UP001620514">
    <property type="component" value="Unassembled WGS sequence"/>
</dbReference>
<sequence length="93" mass="10289">MKPSLFDAVGDGLREFFAILLAQRRSAWDDIDEVFDFPQSQFESRCLEESCTAAVGNDNPGSDSHGVPLSVIGRRPGTHRKSLRDAREPAGQR</sequence>
<evidence type="ECO:0000256" key="1">
    <source>
        <dbReference type="SAM" id="MobiDB-lite"/>
    </source>
</evidence>
<gene>
    <name evidence="2" type="ORF">ABH943_007858</name>
</gene>
<keyword evidence="3" id="KW-1185">Reference proteome</keyword>
<organism evidence="2 3">
    <name type="scientific">Caballeronia udeis</name>
    <dbReference type="NCBI Taxonomy" id="1232866"/>
    <lineage>
        <taxon>Bacteria</taxon>
        <taxon>Pseudomonadati</taxon>
        <taxon>Pseudomonadota</taxon>
        <taxon>Betaproteobacteria</taxon>
        <taxon>Burkholderiales</taxon>
        <taxon>Burkholderiaceae</taxon>
        <taxon>Caballeronia</taxon>
    </lineage>
</organism>